<dbReference type="InterPro" id="IPR029058">
    <property type="entry name" value="AB_hydrolase_fold"/>
</dbReference>
<evidence type="ECO:0000256" key="4">
    <source>
        <dbReference type="ARBA" id="ARBA00022824"/>
    </source>
</evidence>
<dbReference type="InterPro" id="IPR052374">
    <property type="entry name" value="SERAC1"/>
</dbReference>
<dbReference type="GO" id="GO:0005739">
    <property type="term" value="C:mitochondrion"/>
    <property type="evidence" value="ECO:0007669"/>
    <property type="project" value="UniProtKB-SubCell"/>
</dbReference>
<keyword evidence="6 7" id="KW-0472">Membrane</keyword>
<keyword evidence="4" id="KW-0256">Endoplasmic reticulum</keyword>
<evidence type="ECO:0000256" key="7">
    <source>
        <dbReference type="SAM" id="Phobius"/>
    </source>
</evidence>
<keyword evidence="7" id="KW-1133">Transmembrane helix</keyword>
<comment type="caution">
    <text evidence="8">The sequence shown here is derived from an EMBL/GenBank/DDBJ whole genome shotgun (WGS) entry which is preliminary data.</text>
</comment>
<feature type="transmembrane region" description="Helical" evidence="7">
    <location>
        <begin position="12"/>
        <end position="32"/>
    </location>
</feature>
<dbReference type="GO" id="GO:0005783">
    <property type="term" value="C:endoplasmic reticulum"/>
    <property type="evidence" value="ECO:0007669"/>
    <property type="project" value="UniProtKB-SubCell"/>
</dbReference>
<dbReference type="AlphaFoldDB" id="A0AAN6PRP3"/>
<keyword evidence="9" id="KW-1185">Reference proteome</keyword>
<keyword evidence="7" id="KW-0812">Transmembrane</keyword>
<dbReference type="Proteomes" id="UP001305647">
    <property type="component" value="Unassembled WGS sequence"/>
</dbReference>
<dbReference type="PANTHER" id="PTHR48182:SF2">
    <property type="entry name" value="PROTEIN SERAC1"/>
    <property type="match status" value="1"/>
</dbReference>
<dbReference type="PANTHER" id="PTHR48182">
    <property type="entry name" value="PROTEIN SERAC1"/>
    <property type="match status" value="1"/>
</dbReference>
<dbReference type="SUPFAM" id="SSF53474">
    <property type="entry name" value="alpha/beta-Hydrolases"/>
    <property type="match status" value="1"/>
</dbReference>
<evidence type="ECO:0000313" key="8">
    <source>
        <dbReference type="EMBL" id="KAK4096720.1"/>
    </source>
</evidence>
<dbReference type="EMBL" id="MU863699">
    <property type="protein sequence ID" value="KAK4096720.1"/>
    <property type="molecule type" value="Genomic_DNA"/>
</dbReference>
<comment type="subcellular location">
    <subcellularLocation>
        <location evidence="2">Endoplasmic reticulum</location>
    </subcellularLocation>
    <subcellularLocation>
        <location evidence="3">Membrane</location>
    </subcellularLocation>
    <subcellularLocation>
        <location evidence="1">Mitochondrion</location>
    </subcellularLocation>
</comment>
<organism evidence="8 9">
    <name type="scientific">Parathielavia hyrcaniae</name>
    <dbReference type="NCBI Taxonomy" id="113614"/>
    <lineage>
        <taxon>Eukaryota</taxon>
        <taxon>Fungi</taxon>
        <taxon>Dikarya</taxon>
        <taxon>Ascomycota</taxon>
        <taxon>Pezizomycotina</taxon>
        <taxon>Sordariomycetes</taxon>
        <taxon>Sordariomycetidae</taxon>
        <taxon>Sordariales</taxon>
        <taxon>Chaetomiaceae</taxon>
        <taxon>Parathielavia</taxon>
    </lineage>
</organism>
<sequence>MTSVILSQGTSLPGRTAVLCLLVGATTAYLWYRFPLAHFSNTLSPAKPTSHSTRSTRRGVHLGQVNPDKKEADTDIDIIAIHGLDTKSPDTWTWVDPSDPTIPAIGLVQKTIEEYAVLLLDGIQRELPVTNPTRRENRPVFFIASCLGGIVLAKALVDAGEEQLPFKRAIGGIVFLATPFRGTSFREVAALAEPFLTVWAWNRG</sequence>
<keyword evidence="5" id="KW-0496">Mitochondrion</keyword>
<evidence type="ECO:0000313" key="9">
    <source>
        <dbReference type="Proteomes" id="UP001305647"/>
    </source>
</evidence>
<reference evidence="8" key="2">
    <citation type="submission" date="2023-05" db="EMBL/GenBank/DDBJ databases">
        <authorList>
            <consortium name="Lawrence Berkeley National Laboratory"/>
            <person name="Steindorff A."/>
            <person name="Hensen N."/>
            <person name="Bonometti L."/>
            <person name="Westerberg I."/>
            <person name="Brannstrom I.O."/>
            <person name="Guillou S."/>
            <person name="Cros-Aarteil S."/>
            <person name="Calhoun S."/>
            <person name="Haridas S."/>
            <person name="Kuo A."/>
            <person name="Mondo S."/>
            <person name="Pangilinan J."/>
            <person name="Riley R."/>
            <person name="Labutti K."/>
            <person name="Andreopoulos B."/>
            <person name="Lipzen A."/>
            <person name="Chen C."/>
            <person name="Yanf M."/>
            <person name="Daum C."/>
            <person name="Ng V."/>
            <person name="Clum A."/>
            <person name="Ohm R."/>
            <person name="Martin F."/>
            <person name="Silar P."/>
            <person name="Natvig D."/>
            <person name="Lalanne C."/>
            <person name="Gautier V."/>
            <person name="Ament-Velasquez S.L."/>
            <person name="Kruys A."/>
            <person name="Hutchinson M.I."/>
            <person name="Powell A.J."/>
            <person name="Barry K."/>
            <person name="Miller A.N."/>
            <person name="Grigoriev I.V."/>
            <person name="Debuchy R."/>
            <person name="Gladieux P."/>
            <person name="Thoren M.H."/>
            <person name="Johannesson H."/>
        </authorList>
    </citation>
    <scope>NUCLEOTIDE SEQUENCE</scope>
    <source>
        <strain evidence="8">CBS 757.83</strain>
    </source>
</reference>
<evidence type="ECO:0000256" key="5">
    <source>
        <dbReference type="ARBA" id="ARBA00023128"/>
    </source>
</evidence>
<proteinExistence type="predicted"/>
<accession>A0AAN6PRP3</accession>
<name>A0AAN6PRP3_9PEZI</name>
<dbReference type="GO" id="GO:0016020">
    <property type="term" value="C:membrane"/>
    <property type="evidence" value="ECO:0007669"/>
    <property type="project" value="UniProtKB-SubCell"/>
</dbReference>
<protein>
    <submittedName>
        <fullName evidence="8">Uncharacterized protein</fullName>
    </submittedName>
</protein>
<evidence type="ECO:0000256" key="3">
    <source>
        <dbReference type="ARBA" id="ARBA00004370"/>
    </source>
</evidence>
<evidence type="ECO:0000256" key="2">
    <source>
        <dbReference type="ARBA" id="ARBA00004240"/>
    </source>
</evidence>
<reference evidence="8" key="1">
    <citation type="journal article" date="2023" name="Mol. Phylogenet. Evol.">
        <title>Genome-scale phylogeny and comparative genomics of the fungal order Sordariales.</title>
        <authorList>
            <person name="Hensen N."/>
            <person name="Bonometti L."/>
            <person name="Westerberg I."/>
            <person name="Brannstrom I.O."/>
            <person name="Guillou S."/>
            <person name="Cros-Aarteil S."/>
            <person name="Calhoun S."/>
            <person name="Haridas S."/>
            <person name="Kuo A."/>
            <person name="Mondo S."/>
            <person name="Pangilinan J."/>
            <person name="Riley R."/>
            <person name="LaButti K."/>
            <person name="Andreopoulos B."/>
            <person name="Lipzen A."/>
            <person name="Chen C."/>
            <person name="Yan M."/>
            <person name="Daum C."/>
            <person name="Ng V."/>
            <person name="Clum A."/>
            <person name="Steindorff A."/>
            <person name="Ohm R.A."/>
            <person name="Martin F."/>
            <person name="Silar P."/>
            <person name="Natvig D.O."/>
            <person name="Lalanne C."/>
            <person name="Gautier V."/>
            <person name="Ament-Velasquez S.L."/>
            <person name="Kruys A."/>
            <person name="Hutchinson M.I."/>
            <person name="Powell A.J."/>
            <person name="Barry K."/>
            <person name="Miller A.N."/>
            <person name="Grigoriev I.V."/>
            <person name="Debuchy R."/>
            <person name="Gladieux P."/>
            <person name="Hiltunen Thoren M."/>
            <person name="Johannesson H."/>
        </authorList>
    </citation>
    <scope>NUCLEOTIDE SEQUENCE</scope>
    <source>
        <strain evidence="8">CBS 757.83</strain>
    </source>
</reference>
<evidence type="ECO:0000256" key="6">
    <source>
        <dbReference type="ARBA" id="ARBA00023136"/>
    </source>
</evidence>
<evidence type="ECO:0000256" key="1">
    <source>
        <dbReference type="ARBA" id="ARBA00004173"/>
    </source>
</evidence>
<gene>
    <name evidence="8" type="ORF">N658DRAFT_552072</name>
</gene>